<evidence type="ECO:0000313" key="2">
    <source>
        <dbReference type="EMBL" id="KAK1847690.1"/>
    </source>
</evidence>
<accession>A0AAD9AIR5</accession>
<proteinExistence type="predicted"/>
<evidence type="ECO:0000256" key="1">
    <source>
        <dbReference type="SAM" id="MobiDB-lite"/>
    </source>
</evidence>
<feature type="region of interest" description="Disordered" evidence="1">
    <location>
        <begin position="49"/>
        <end position="102"/>
    </location>
</feature>
<evidence type="ECO:0000313" key="3">
    <source>
        <dbReference type="Proteomes" id="UP001243330"/>
    </source>
</evidence>
<name>A0AAD9AIR5_9PEZI</name>
<gene>
    <name evidence="2" type="ORF">CCHR01_09658</name>
</gene>
<sequence length="139" mass="15185">MGMQCGAVRCDAVDAVGRVVARQEVLEDGRRKVKVHGGLVVDSRESQVPGASDWVLAPVEDVPTPRRMWRSDGGGQSQSQRHRPQVSPGPQASSGQLQQHDGDAVRIDVLAVDETALRRQFRTEKSTFFSSVSFTGDDR</sequence>
<dbReference type="Proteomes" id="UP001243330">
    <property type="component" value="Unassembled WGS sequence"/>
</dbReference>
<feature type="compositionally biased region" description="Polar residues" evidence="1">
    <location>
        <begin position="88"/>
        <end position="99"/>
    </location>
</feature>
<protein>
    <submittedName>
        <fullName evidence="2">Uncharacterized protein</fullName>
    </submittedName>
</protein>
<comment type="caution">
    <text evidence="2">The sequence shown here is derived from an EMBL/GenBank/DDBJ whole genome shotgun (WGS) entry which is preliminary data.</text>
</comment>
<organism evidence="2 3">
    <name type="scientific">Colletotrichum chrysophilum</name>
    <dbReference type="NCBI Taxonomy" id="1836956"/>
    <lineage>
        <taxon>Eukaryota</taxon>
        <taxon>Fungi</taxon>
        <taxon>Dikarya</taxon>
        <taxon>Ascomycota</taxon>
        <taxon>Pezizomycotina</taxon>
        <taxon>Sordariomycetes</taxon>
        <taxon>Hypocreomycetidae</taxon>
        <taxon>Glomerellales</taxon>
        <taxon>Glomerellaceae</taxon>
        <taxon>Colletotrichum</taxon>
        <taxon>Colletotrichum gloeosporioides species complex</taxon>
    </lineage>
</organism>
<dbReference type="EMBL" id="JAQOWY010000194">
    <property type="protein sequence ID" value="KAK1847690.1"/>
    <property type="molecule type" value="Genomic_DNA"/>
</dbReference>
<keyword evidence="3" id="KW-1185">Reference proteome</keyword>
<dbReference type="AlphaFoldDB" id="A0AAD9AIR5"/>
<reference evidence="2" key="1">
    <citation type="submission" date="2023-01" db="EMBL/GenBank/DDBJ databases">
        <title>Colletotrichum chrysophilum M932 genome sequence.</title>
        <authorList>
            <person name="Baroncelli R."/>
        </authorList>
    </citation>
    <scope>NUCLEOTIDE SEQUENCE</scope>
    <source>
        <strain evidence="2">M932</strain>
    </source>
</reference>